<sequence>MVVILSTMWKPSSSTDRKTNKVSILSFLYQTVAKLQLEYATLWVGCTLGNTCDYVVPFTLTPRRKPQQVRNSEASPSSD</sequence>
<accession>A0A368FXV4</accession>
<protein>
    <submittedName>
        <fullName evidence="1">Uncharacterized protein</fullName>
    </submittedName>
</protein>
<evidence type="ECO:0000313" key="2">
    <source>
        <dbReference type="Proteomes" id="UP000252519"/>
    </source>
</evidence>
<dbReference type="AlphaFoldDB" id="A0A368FXV4"/>
<gene>
    <name evidence="1" type="ORF">ANCCAN_17105</name>
</gene>
<comment type="caution">
    <text evidence="1">The sequence shown here is derived from an EMBL/GenBank/DDBJ whole genome shotgun (WGS) entry which is preliminary data.</text>
</comment>
<keyword evidence="2" id="KW-1185">Reference proteome</keyword>
<name>A0A368FXV4_ANCCA</name>
<organism evidence="1 2">
    <name type="scientific">Ancylostoma caninum</name>
    <name type="common">Dog hookworm</name>
    <dbReference type="NCBI Taxonomy" id="29170"/>
    <lineage>
        <taxon>Eukaryota</taxon>
        <taxon>Metazoa</taxon>
        <taxon>Ecdysozoa</taxon>
        <taxon>Nematoda</taxon>
        <taxon>Chromadorea</taxon>
        <taxon>Rhabditida</taxon>
        <taxon>Rhabditina</taxon>
        <taxon>Rhabditomorpha</taxon>
        <taxon>Strongyloidea</taxon>
        <taxon>Ancylostomatidae</taxon>
        <taxon>Ancylostomatinae</taxon>
        <taxon>Ancylostoma</taxon>
    </lineage>
</organism>
<dbReference type="EMBL" id="JOJR01000505">
    <property type="protein sequence ID" value="RCN37011.1"/>
    <property type="molecule type" value="Genomic_DNA"/>
</dbReference>
<dbReference type="Proteomes" id="UP000252519">
    <property type="component" value="Unassembled WGS sequence"/>
</dbReference>
<reference evidence="1 2" key="1">
    <citation type="submission" date="2014-10" db="EMBL/GenBank/DDBJ databases">
        <title>Draft genome of the hookworm Ancylostoma caninum.</title>
        <authorList>
            <person name="Mitreva M."/>
        </authorList>
    </citation>
    <scope>NUCLEOTIDE SEQUENCE [LARGE SCALE GENOMIC DNA]</scope>
    <source>
        <strain evidence="1 2">Baltimore</strain>
    </source>
</reference>
<proteinExistence type="predicted"/>
<evidence type="ECO:0000313" key="1">
    <source>
        <dbReference type="EMBL" id="RCN37011.1"/>
    </source>
</evidence>